<evidence type="ECO:0000256" key="5">
    <source>
        <dbReference type="ARBA" id="ARBA00022723"/>
    </source>
</evidence>
<accession>A0A0A9W6P7</accession>
<dbReference type="GO" id="GO:0003887">
    <property type="term" value="F:DNA-directed DNA polymerase activity"/>
    <property type="evidence" value="ECO:0007669"/>
    <property type="project" value="UniProtKB-KW"/>
</dbReference>
<dbReference type="InterPro" id="IPR001584">
    <property type="entry name" value="Integrase_cat-core"/>
</dbReference>
<evidence type="ECO:0000256" key="2">
    <source>
        <dbReference type="ARBA" id="ARBA00022612"/>
    </source>
</evidence>
<dbReference type="GO" id="GO:0003676">
    <property type="term" value="F:nucleic acid binding"/>
    <property type="evidence" value="ECO:0007669"/>
    <property type="project" value="InterPro"/>
</dbReference>
<feature type="non-terminal residue" evidence="21">
    <location>
        <position position="1"/>
    </location>
</feature>
<keyword evidence="14" id="KW-0548">Nucleotidyltransferase</keyword>
<dbReference type="Pfam" id="PF13976">
    <property type="entry name" value="gag_pre-integrs"/>
    <property type="match status" value="1"/>
</dbReference>
<dbReference type="PANTHER" id="PTHR42648:SF11">
    <property type="entry name" value="TRANSPOSON TY4-P GAG-POL POLYPROTEIN"/>
    <property type="match status" value="1"/>
</dbReference>
<keyword evidence="5" id="KW-0479">Metal-binding</keyword>
<dbReference type="GO" id="GO:0042575">
    <property type="term" value="C:DNA polymerase complex"/>
    <property type="evidence" value="ECO:0007669"/>
    <property type="project" value="UniProtKB-ARBA"/>
</dbReference>
<evidence type="ECO:0000256" key="14">
    <source>
        <dbReference type="ARBA" id="ARBA00022932"/>
    </source>
</evidence>
<keyword evidence="7" id="KW-0064">Aspartyl protease</keyword>
<dbReference type="InterPro" id="IPR043502">
    <property type="entry name" value="DNA/RNA_pol_sf"/>
</dbReference>
<organism evidence="21">
    <name type="scientific">Lygus hesperus</name>
    <name type="common">Western plant bug</name>
    <dbReference type="NCBI Taxonomy" id="30085"/>
    <lineage>
        <taxon>Eukaryota</taxon>
        <taxon>Metazoa</taxon>
        <taxon>Ecdysozoa</taxon>
        <taxon>Arthropoda</taxon>
        <taxon>Hexapoda</taxon>
        <taxon>Insecta</taxon>
        <taxon>Pterygota</taxon>
        <taxon>Neoptera</taxon>
        <taxon>Paraneoptera</taxon>
        <taxon>Hemiptera</taxon>
        <taxon>Heteroptera</taxon>
        <taxon>Panheteroptera</taxon>
        <taxon>Cimicomorpha</taxon>
        <taxon>Miridae</taxon>
        <taxon>Mirini</taxon>
        <taxon>Lygus</taxon>
    </lineage>
</organism>
<sequence length="1191" mass="137542">EEYETTISMVCTFKDNDYTTDNIESLLCGEFRRKMMKREDHSDSALIARKNYNNNQNCDARREFYNQNQNYGARREFKCYNCSRIGHTAKYCKYKERKSTDQQESTEQKSMAVTCLSTGNANDGEWLFDSGASSHFTPYRTDFISYKLMEDNNTVTVASNVSCRIVGIGTVTIIYETEHGKYRINFHDVFHVPDFRFRLLSMARIEKKGYRISLANGRCKVFDKKDLVLSANRNEDNMYILQNYQIMKQTAYALTTSDKIDWHRRFGHVNFESLQLMSSKCLVNGFDKDMKENKNICDACIKGKNIRKPFPKFSKQETKDILDLIHSDVCGPLPVESNGKCRYFITFIDDFSRKAVVYFMRSKSEVLEHFKNFKSMVEKQTGKFIKCLRSDNGREYVNQAFDEFLREHGIVRQLSSPYSPQQNGIAERLNRTLLDLTRTMLIDSHLPKSFWAEAVNTACYIRNKCPTTSKNIIPEQIWTGRKPSVRHLRPFGCKAFVHVPEPRRKKLDDRSQICIMLGYSSATKGYRLWDPINKRVIVSRDVIFDEKALVPESSIQNNVEDYFEIVYSETTRESMDINNHTNEASTGGVDSRIEVEEIEQNRRLNSTESNEQLQTNYEVHDEVQLHDDVHLQDVAQPSQFSMVLRNRETIKRPEYLNDYCGLSQEKKEPKTFKQAMDGPDHKLWKEAVEEELTSLKNMNVWELTDLPPGKSAIGCKWVFKIKYLADGSVERYKARLVAQGFTQEYGVDYNETYSPVVSLPTIRLFLKLAVENNWLVHQMDVKTAYLNGELKEEIYMRLPEGIITEESEKKVCRLLKSLYGLKQSGRAWYETLERKLLEGGMKKSKSESCIYFEKSDGVIKIILVYVDDLILISSNLEAMSDMKIMLGRNFEMKDLGNLNYILGIEVKRQEDGSLFMNQWKYLQEIITAFHMIDCKSISSPMDPSQELSKSQCPITVQEKNEIANVPYRRLVGKLMYLAQATRPDIAFFVSKLGQFSSNPGKQHWAAAKRVLRYLKGTENYQLKITKDNDQIIAHSDSDWAGSKDDRKSTTGFIIKIGRTPVIWKSNKQACIALSTMEAEFIAISSCCMELVWLEYVLSEIGYAIKKEPTILSDNQAAVHFAKGNGVSSHSRHIDIRYFYVREMWEKGKLCIAYLPTKENDADILTKPLSGKRIESILDRIGISANSKPNPE</sequence>
<dbReference type="InterPro" id="IPR036397">
    <property type="entry name" value="RNaseH_sf"/>
</dbReference>
<dbReference type="CDD" id="cd09272">
    <property type="entry name" value="RNase_HI_RT_Ty1"/>
    <property type="match status" value="1"/>
</dbReference>
<evidence type="ECO:0000256" key="3">
    <source>
        <dbReference type="ARBA" id="ARBA00022670"/>
    </source>
</evidence>
<dbReference type="GO" id="GO:0006508">
    <property type="term" value="P:proteolysis"/>
    <property type="evidence" value="ECO:0007669"/>
    <property type="project" value="UniProtKB-KW"/>
</dbReference>
<dbReference type="InterPro" id="IPR054722">
    <property type="entry name" value="PolX-like_BBD"/>
</dbReference>
<keyword evidence="16" id="KW-0233">DNA recombination</keyword>
<dbReference type="GO" id="GO:0015074">
    <property type="term" value="P:DNA integration"/>
    <property type="evidence" value="ECO:0007669"/>
    <property type="project" value="UniProtKB-KW"/>
</dbReference>
<dbReference type="InterPro" id="IPR057670">
    <property type="entry name" value="SH3_retrovirus"/>
</dbReference>
<reference evidence="21" key="1">
    <citation type="journal article" date="2014" name="PLoS ONE">
        <title>Transcriptome-Based Identification of ABC Transporters in the Western Tarnished Plant Bug Lygus hesperus.</title>
        <authorList>
            <person name="Hull J.J."/>
            <person name="Chaney K."/>
            <person name="Geib S.M."/>
            <person name="Fabrick J.A."/>
            <person name="Brent C.S."/>
            <person name="Walsh D."/>
            <person name="Lavine L.C."/>
        </authorList>
    </citation>
    <scope>NUCLEOTIDE SEQUENCE</scope>
</reference>
<evidence type="ECO:0000256" key="15">
    <source>
        <dbReference type="ARBA" id="ARBA00023113"/>
    </source>
</evidence>
<protein>
    <submittedName>
        <fullName evidence="21">Retrovirus-related Pol polyprotein from transposon TNT 1-94</fullName>
    </submittedName>
</protein>
<evidence type="ECO:0000256" key="8">
    <source>
        <dbReference type="ARBA" id="ARBA00022759"/>
    </source>
</evidence>
<dbReference type="Pfam" id="PF07727">
    <property type="entry name" value="RVT_2"/>
    <property type="match status" value="1"/>
</dbReference>
<keyword evidence="13" id="KW-0695">RNA-directed DNA polymerase</keyword>
<dbReference type="SUPFAM" id="SSF56672">
    <property type="entry name" value="DNA/RNA polymerases"/>
    <property type="match status" value="1"/>
</dbReference>
<dbReference type="GO" id="GO:0005524">
    <property type="term" value="F:ATP binding"/>
    <property type="evidence" value="ECO:0007669"/>
    <property type="project" value="UniProtKB-KW"/>
</dbReference>
<evidence type="ECO:0000256" key="6">
    <source>
        <dbReference type="ARBA" id="ARBA00022741"/>
    </source>
</evidence>
<keyword evidence="4" id="KW-0540">Nuclease</keyword>
<keyword evidence="14" id="KW-0808">Transferase</keyword>
<evidence type="ECO:0000256" key="9">
    <source>
        <dbReference type="ARBA" id="ARBA00022801"/>
    </source>
</evidence>
<comment type="function">
    <text evidence="1">The aspartyl protease (PR) mediates the proteolytic cleavages of the Gag and Gag-Pol polyproteins after assembly of the VLP.</text>
</comment>
<dbReference type="Pfam" id="PF25597">
    <property type="entry name" value="SH3_retrovirus"/>
    <property type="match status" value="1"/>
</dbReference>
<dbReference type="InterPro" id="IPR025724">
    <property type="entry name" value="GAG-pre-integrase_dom"/>
</dbReference>
<evidence type="ECO:0000256" key="17">
    <source>
        <dbReference type="ARBA" id="ARBA00023268"/>
    </source>
</evidence>
<reference evidence="21" key="2">
    <citation type="submission" date="2014-07" db="EMBL/GenBank/DDBJ databases">
        <authorList>
            <person name="Hull J."/>
        </authorList>
    </citation>
    <scope>NUCLEOTIDE SEQUENCE</scope>
</reference>
<evidence type="ECO:0000313" key="21">
    <source>
        <dbReference type="EMBL" id="JAG00545.1"/>
    </source>
</evidence>
<proteinExistence type="predicted"/>
<keyword evidence="12" id="KW-0229">DNA integration</keyword>
<keyword evidence="10" id="KW-0067">ATP-binding</keyword>
<dbReference type="Pfam" id="PF22936">
    <property type="entry name" value="Pol_BBD"/>
    <property type="match status" value="1"/>
</dbReference>
<keyword evidence="15" id="KW-0917">Virion maturation</keyword>
<keyword evidence="18" id="KW-0862">Zinc</keyword>
<evidence type="ECO:0000256" key="7">
    <source>
        <dbReference type="ARBA" id="ARBA00022750"/>
    </source>
</evidence>
<evidence type="ECO:0000256" key="1">
    <source>
        <dbReference type="ARBA" id="ARBA00002180"/>
    </source>
</evidence>
<evidence type="ECO:0000259" key="19">
    <source>
        <dbReference type="PROSITE" id="PS50158"/>
    </source>
</evidence>
<evidence type="ECO:0000256" key="10">
    <source>
        <dbReference type="ARBA" id="ARBA00022840"/>
    </source>
</evidence>
<keyword evidence="8" id="KW-0255">Endonuclease</keyword>
<keyword evidence="2" id="KW-1188">Viral release from host cell</keyword>
<evidence type="ECO:0000256" key="16">
    <source>
        <dbReference type="ARBA" id="ARBA00023172"/>
    </source>
</evidence>
<dbReference type="GO" id="GO:0004519">
    <property type="term" value="F:endonuclease activity"/>
    <property type="evidence" value="ECO:0007669"/>
    <property type="project" value="UniProtKB-KW"/>
</dbReference>
<dbReference type="InterPro" id="IPR012337">
    <property type="entry name" value="RNaseH-like_sf"/>
</dbReference>
<dbReference type="PANTHER" id="PTHR42648">
    <property type="entry name" value="TRANSPOSASE, PUTATIVE-RELATED"/>
    <property type="match status" value="1"/>
</dbReference>
<keyword evidence="11" id="KW-0460">Magnesium</keyword>
<dbReference type="InterPro" id="IPR013103">
    <property type="entry name" value="RVT_2"/>
</dbReference>
<feature type="domain" description="Integrase catalytic" evidence="20">
    <location>
        <begin position="307"/>
        <end position="482"/>
    </location>
</feature>
<dbReference type="Gene3D" id="3.30.420.10">
    <property type="entry name" value="Ribonuclease H-like superfamily/Ribonuclease H"/>
    <property type="match status" value="1"/>
</dbReference>
<dbReference type="SUPFAM" id="SSF53098">
    <property type="entry name" value="Ribonuclease H-like"/>
    <property type="match status" value="1"/>
</dbReference>
<evidence type="ECO:0000259" key="20">
    <source>
        <dbReference type="PROSITE" id="PS50994"/>
    </source>
</evidence>
<dbReference type="GO" id="GO:0008270">
    <property type="term" value="F:zinc ion binding"/>
    <property type="evidence" value="ECO:0007669"/>
    <property type="project" value="UniProtKB-KW"/>
</dbReference>
<keyword evidence="3" id="KW-0645">Protease</keyword>
<keyword evidence="14" id="KW-0239">DNA-directed DNA polymerase</keyword>
<dbReference type="GO" id="GO:0003964">
    <property type="term" value="F:RNA-directed DNA polymerase activity"/>
    <property type="evidence" value="ECO:0007669"/>
    <property type="project" value="UniProtKB-KW"/>
</dbReference>
<feature type="domain" description="CCHC-type" evidence="19">
    <location>
        <begin position="78"/>
        <end position="93"/>
    </location>
</feature>
<dbReference type="PROSITE" id="PS50158">
    <property type="entry name" value="ZF_CCHC"/>
    <property type="match status" value="1"/>
</dbReference>
<evidence type="ECO:0000256" key="4">
    <source>
        <dbReference type="ARBA" id="ARBA00022722"/>
    </source>
</evidence>
<dbReference type="InterPro" id="IPR039537">
    <property type="entry name" value="Retrotran_Ty1/copia-like"/>
</dbReference>
<dbReference type="AlphaFoldDB" id="A0A0A9W6P7"/>
<evidence type="ECO:0000256" key="13">
    <source>
        <dbReference type="ARBA" id="ARBA00022918"/>
    </source>
</evidence>
<keyword evidence="17" id="KW-0511">Multifunctional enzyme</keyword>
<evidence type="ECO:0000256" key="12">
    <source>
        <dbReference type="ARBA" id="ARBA00022908"/>
    </source>
</evidence>
<dbReference type="Pfam" id="PF00665">
    <property type="entry name" value="rve"/>
    <property type="match status" value="1"/>
</dbReference>
<dbReference type="InterPro" id="IPR001878">
    <property type="entry name" value="Znf_CCHC"/>
</dbReference>
<name>A0A0A9W6P7_LYGHE</name>
<dbReference type="GO" id="GO:0006310">
    <property type="term" value="P:DNA recombination"/>
    <property type="evidence" value="ECO:0007669"/>
    <property type="project" value="UniProtKB-KW"/>
</dbReference>
<dbReference type="EMBL" id="GBHO01043059">
    <property type="protein sequence ID" value="JAG00545.1"/>
    <property type="molecule type" value="Transcribed_RNA"/>
</dbReference>
<keyword evidence="18" id="KW-0863">Zinc-finger</keyword>
<keyword evidence="6" id="KW-0547">Nucleotide-binding</keyword>
<evidence type="ECO:0000256" key="11">
    <source>
        <dbReference type="ARBA" id="ARBA00022842"/>
    </source>
</evidence>
<dbReference type="PROSITE" id="PS50994">
    <property type="entry name" value="INTEGRASE"/>
    <property type="match status" value="1"/>
</dbReference>
<dbReference type="GO" id="GO:0004190">
    <property type="term" value="F:aspartic-type endopeptidase activity"/>
    <property type="evidence" value="ECO:0007669"/>
    <property type="project" value="UniProtKB-KW"/>
</dbReference>
<evidence type="ECO:0000256" key="18">
    <source>
        <dbReference type="PROSITE-ProRule" id="PRU00047"/>
    </source>
</evidence>
<keyword evidence="9" id="KW-0378">Hydrolase</keyword>
<gene>
    <name evidence="21" type="primary">POLX_140</name>
    <name evidence="21" type="ORF">CM83_42344</name>
</gene>